<organism evidence="1 2">
    <name type="scientific">Okeania hirsuta</name>
    <dbReference type="NCBI Taxonomy" id="1458930"/>
    <lineage>
        <taxon>Bacteria</taxon>
        <taxon>Bacillati</taxon>
        <taxon>Cyanobacteriota</taxon>
        <taxon>Cyanophyceae</taxon>
        <taxon>Oscillatoriophycideae</taxon>
        <taxon>Oscillatoriales</taxon>
        <taxon>Microcoleaceae</taxon>
        <taxon>Okeania</taxon>
    </lineage>
</organism>
<accession>A0A3N6P8P1</accession>
<dbReference type="EMBL" id="RCBY01000105">
    <property type="protein sequence ID" value="RQH37972.1"/>
    <property type="molecule type" value="Genomic_DNA"/>
</dbReference>
<keyword evidence="2" id="KW-1185">Reference proteome</keyword>
<protein>
    <submittedName>
        <fullName evidence="1">Uncharacterized protein</fullName>
    </submittedName>
</protein>
<dbReference type="RefSeq" id="WP_124144456.1">
    <property type="nucleotide sequence ID" value="NZ_CAWOKI010000019.1"/>
</dbReference>
<gene>
    <name evidence="1" type="ORF">D5R40_18055</name>
</gene>
<dbReference type="AlphaFoldDB" id="A0A3N6P8P1"/>
<name>A0A3N6P8P1_9CYAN</name>
<proteinExistence type="predicted"/>
<reference evidence="1 2" key="1">
    <citation type="journal article" date="2018" name="ACS Chem. Biol.">
        <title>Ketoreductase domain dysfunction expands chemodiversity: malyngamide biosynthesis in the cyanobacterium Okeania hirsuta.</title>
        <authorList>
            <person name="Moss N.A."/>
            <person name="Leao T."/>
            <person name="Rankin M."/>
            <person name="McCullough T.M."/>
            <person name="Qu P."/>
            <person name="Korobeynikov A."/>
            <person name="Smith J.L."/>
            <person name="Gerwick L."/>
            <person name="Gerwick W.H."/>
        </authorList>
    </citation>
    <scope>NUCLEOTIDE SEQUENCE [LARGE SCALE GENOMIC DNA]</scope>
    <source>
        <strain evidence="1 2">PAB10Feb10-1</strain>
    </source>
</reference>
<evidence type="ECO:0000313" key="1">
    <source>
        <dbReference type="EMBL" id="RQH37972.1"/>
    </source>
</evidence>
<evidence type="ECO:0000313" key="2">
    <source>
        <dbReference type="Proteomes" id="UP000269154"/>
    </source>
</evidence>
<comment type="caution">
    <text evidence="1">The sequence shown here is derived from an EMBL/GenBank/DDBJ whole genome shotgun (WGS) entry which is preliminary data.</text>
</comment>
<dbReference type="Proteomes" id="UP000269154">
    <property type="component" value="Unassembled WGS sequence"/>
</dbReference>
<sequence length="69" mass="8114">MSEGVLSKLSNEDCLKLINVHRYLGANTLLLPLTNLDDRVKNFSLEEKKYLEKYKREIVDPFQDFLLNQ</sequence>